<keyword evidence="2 8" id="KW-0813">Transport</keyword>
<evidence type="ECO:0000256" key="7">
    <source>
        <dbReference type="ARBA" id="ARBA00023237"/>
    </source>
</evidence>
<dbReference type="PANTHER" id="PTHR30069:SF29">
    <property type="entry name" value="HEMOGLOBIN AND HEMOGLOBIN-HAPTOGLOBIN-BINDING PROTEIN 1-RELATED"/>
    <property type="match status" value="1"/>
</dbReference>
<dbReference type="GO" id="GO:0009279">
    <property type="term" value="C:cell outer membrane"/>
    <property type="evidence" value="ECO:0007669"/>
    <property type="project" value="UniProtKB-SubCell"/>
</dbReference>
<gene>
    <name evidence="11" type="ORF">LV89_00106</name>
</gene>
<keyword evidence="11" id="KW-0675">Receptor</keyword>
<keyword evidence="7 8" id="KW-0998">Cell outer membrane</keyword>
<dbReference type="Pfam" id="PF25183">
    <property type="entry name" value="OMP_b-brl_4"/>
    <property type="match status" value="1"/>
</dbReference>
<dbReference type="InterPro" id="IPR039426">
    <property type="entry name" value="TonB-dep_rcpt-like"/>
</dbReference>
<protein>
    <submittedName>
        <fullName evidence="11">TonB-dependent receptor-like protein</fullName>
    </submittedName>
</protein>
<dbReference type="GO" id="GO:0044718">
    <property type="term" value="P:siderophore transmembrane transport"/>
    <property type="evidence" value="ECO:0007669"/>
    <property type="project" value="TreeGrafter"/>
</dbReference>
<dbReference type="SUPFAM" id="SSF56935">
    <property type="entry name" value="Porins"/>
    <property type="match status" value="1"/>
</dbReference>
<dbReference type="Pfam" id="PF07715">
    <property type="entry name" value="Plug"/>
    <property type="match status" value="1"/>
</dbReference>
<name>A0A316EE39_9BACT</name>
<dbReference type="PROSITE" id="PS52016">
    <property type="entry name" value="TONB_DEPENDENT_REC_3"/>
    <property type="match status" value="1"/>
</dbReference>
<comment type="subcellular location">
    <subcellularLocation>
        <location evidence="1 8">Cell outer membrane</location>
        <topology evidence="1 8">Multi-pass membrane protein</topology>
    </subcellularLocation>
</comment>
<dbReference type="InterPro" id="IPR037066">
    <property type="entry name" value="Plug_dom_sf"/>
</dbReference>
<feature type="domain" description="TonB-dependent transporter Oar-like beta-barrel" evidence="10">
    <location>
        <begin position="406"/>
        <end position="555"/>
    </location>
</feature>
<proteinExistence type="inferred from homology"/>
<dbReference type="SUPFAM" id="SSF49464">
    <property type="entry name" value="Carboxypeptidase regulatory domain-like"/>
    <property type="match status" value="1"/>
</dbReference>
<evidence type="ECO:0000256" key="2">
    <source>
        <dbReference type="ARBA" id="ARBA00022448"/>
    </source>
</evidence>
<sequence length="808" mass="91402">MLKNLRFVLLTNLLTYCLIFIALTDVSAQNREIKLPMLDGKVTDSKTGEPIVGATISLDFKKTGITTDTAGYYQLFLPNGEYVIKVSHVGYKPFRIKLFLNADKKLDVTLEDVTKTLEEVIVSSQATRKDIQTPSLGVTLLSIKGIKKLPAMMGEVDVIRSLQTLPGVSSVGEGSNGINVRGGAIDQNLIYIDEAPIFNPTHLFGLFSVFASDAIRELELYKGGVPARFGGRSASILDIKMTEPNLEKFKMSGGIGLVSNRAMVEVPIIKDKLSILAAGRLSYNDFWFKLLGTDNIKNTRANFYDLATKVFYRPNKNNTISLSTYISHDYYQVDSLFSLENVIAKQTQFTYGHLNFSGRWSHYFNTRLSMDVLGVVSNYKTRTYSPDSVNRIDLNNNINYKNLKINFDFNPNDNHKINFGLSGVRYDIAPGMLNKDVKSRVATVILPDEQSMELAAFIDDEYKVSKKFTIQAGLRYALFMNLGPYSIRKYIDGQPRTTNTQIGTEEIGSGSVEKSYGGIEPRIAMKYSIGENSTIKLGYNRMQQFIQLLSNNTTPLPTARWKTSDTYIKPQRSDFISLGYFKNIKENVYELSAEGYYRETNNVLDYISGANLQLNNAIETQVVSGQAKAYGLELMLTKKRGEMSGWISYTYARSLQQVRGDFPELQQIAHGNWYPSNYDKPHTVNAMINIQPTKHHSFAFTFAYNTGRPFSSPSGLFQIDNKKYPVYETRNNDRVSDYHRLDFSWTITNPSLKERRWEGSWTFTVYNIYGRKNAYSVFFKSVPAGIQPYELSVFGAPLISLTYNFKFL</sequence>
<evidence type="ECO:0000256" key="4">
    <source>
        <dbReference type="ARBA" id="ARBA00022692"/>
    </source>
</evidence>
<dbReference type="InterPro" id="IPR036942">
    <property type="entry name" value="Beta-barrel_TonB_sf"/>
</dbReference>
<accession>A0A316EE39</accession>
<dbReference type="InterPro" id="IPR057601">
    <property type="entry name" value="Oar-like_b-barrel"/>
</dbReference>
<evidence type="ECO:0000259" key="9">
    <source>
        <dbReference type="Pfam" id="PF07715"/>
    </source>
</evidence>
<evidence type="ECO:0000256" key="5">
    <source>
        <dbReference type="ARBA" id="ARBA00022729"/>
    </source>
</evidence>
<dbReference type="Pfam" id="PF13715">
    <property type="entry name" value="CarbopepD_reg_2"/>
    <property type="match status" value="1"/>
</dbReference>
<evidence type="ECO:0000259" key="10">
    <source>
        <dbReference type="Pfam" id="PF25183"/>
    </source>
</evidence>
<dbReference type="Gene3D" id="2.60.40.1120">
    <property type="entry name" value="Carboxypeptidase-like, regulatory domain"/>
    <property type="match status" value="1"/>
</dbReference>
<keyword evidence="5" id="KW-0732">Signal</keyword>
<dbReference type="AlphaFoldDB" id="A0A316EE39"/>
<evidence type="ECO:0000313" key="12">
    <source>
        <dbReference type="Proteomes" id="UP000245489"/>
    </source>
</evidence>
<evidence type="ECO:0000313" key="11">
    <source>
        <dbReference type="EMBL" id="PWK29266.1"/>
    </source>
</evidence>
<evidence type="ECO:0000256" key="6">
    <source>
        <dbReference type="ARBA" id="ARBA00023136"/>
    </source>
</evidence>
<keyword evidence="3 8" id="KW-1134">Transmembrane beta strand</keyword>
<dbReference type="InterPro" id="IPR008969">
    <property type="entry name" value="CarboxyPept-like_regulatory"/>
</dbReference>
<evidence type="ECO:0000256" key="1">
    <source>
        <dbReference type="ARBA" id="ARBA00004571"/>
    </source>
</evidence>
<comment type="similarity">
    <text evidence="8">Belongs to the TonB-dependent receptor family.</text>
</comment>
<organism evidence="11 12">
    <name type="scientific">Arcicella aurantiaca</name>
    <dbReference type="NCBI Taxonomy" id="591202"/>
    <lineage>
        <taxon>Bacteria</taxon>
        <taxon>Pseudomonadati</taxon>
        <taxon>Bacteroidota</taxon>
        <taxon>Cytophagia</taxon>
        <taxon>Cytophagales</taxon>
        <taxon>Flectobacillaceae</taxon>
        <taxon>Arcicella</taxon>
    </lineage>
</organism>
<comment type="caution">
    <text evidence="11">The sequence shown here is derived from an EMBL/GenBank/DDBJ whole genome shotgun (WGS) entry which is preliminary data.</text>
</comment>
<evidence type="ECO:0000256" key="8">
    <source>
        <dbReference type="PROSITE-ProRule" id="PRU01360"/>
    </source>
</evidence>
<feature type="domain" description="TonB-dependent receptor plug" evidence="9">
    <location>
        <begin position="155"/>
        <end position="234"/>
    </location>
</feature>
<keyword evidence="12" id="KW-1185">Reference proteome</keyword>
<dbReference type="Proteomes" id="UP000245489">
    <property type="component" value="Unassembled WGS sequence"/>
</dbReference>
<dbReference type="GO" id="GO:0015344">
    <property type="term" value="F:siderophore uptake transmembrane transporter activity"/>
    <property type="evidence" value="ECO:0007669"/>
    <property type="project" value="TreeGrafter"/>
</dbReference>
<evidence type="ECO:0000256" key="3">
    <source>
        <dbReference type="ARBA" id="ARBA00022452"/>
    </source>
</evidence>
<dbReference type="PANTHER" id="PTHR30069">
    <property type="entry name" value="TONB-DEPENDENT OUTER MEMBRANE RECEPTOR"/>
    <property type="match status" value="1"/>
</dbReference>
<dbReference type="EMBL" id="QGGO01000001">
    <property type="protein sequence ID" value="PWK29266.1"/>
    <property type="molecule type" value="Genomic_DNA"/>
</dbReference>
<dbReference type="InterPro" id="IPR012910">
    <property type="entry name" value="Plug_dom"/>
</dbReference>
<keyword evidence="4 8" id="KW-0812">Transmembrane</keyword>
<reference evidence="11 12" key="1">
    <citation type="submission" date="2018-05" db="EMBL/GenBank/DDBJ databases">
        <title>Genomic Encyclopedia of Archaeal and Bacterial Type Strains, Phase II (KMG-II): from individual species to whole genera.</title>
        <authorList>
            <person name="Goeker M."/>
        </authorList>
    </citation>
    <scope>NUCLEOTIDE SEQUENCE [LARGE SCALE GENOMIC DNA]</scope>
    <source>
        <strain evidence="11 12">DSM 22214</strain>
    </source>
</reference>
<keyword evidence="6 8" id="KW-0472">Membrane</keyword>
<dbReference type="Gene3D" id="2.170.130.10">
    <property type="entry name" value="TonB-dependent receptor, plug domain"/>
    <property type="match status" value="1"/>
</dbReference>
<dbReference type="Gene3D" id="2.40.170.20">
    <property type="entry name" value="TonB-dependent receptor, beta-barrel domain"/>
    <property type="match status" value="1"/>
</dbReference>